<dbReference type="EMBL" id="QEPN01000003">
    <property type="protein sequence ID" value="RDE72576.1"/>
    <property type="molecule type" value="Genomic_DNA"/>
</dbReference>
<dbReference type="AlphaFoldDB" id="A0A369YKX8"/>
<dbReference type="STRING" id="1035839.GCA_000238795_01237"/>
<gene>
    <name evidence="1" type="ORF">DPV93_04625</name>
</gene>
<protein>
    <recommendedName>
        <fullName evidence="3">Lipoprotein</fullName>
    </recommendedName>
</protein>
<proteinExistence type="predicted"/>
<name>A0A369YKX8_9PAST</name>
<reference evidence="1 2" key="1">
    <citation type="submission" date="2018-05" db="EMBL/GenBank/DDBJ databases">
        <title>Draft Genome Sequences for a Diverse set of 7 Haemophilus Species.</title>
        <authorList>
            <person name="Nichols M."/>
            <person name="Topaz N."/>
            <person name="Wang X."/>
            <person name="Wang X."/>
            <person name="Boxrud D."/>
        </authorList>
    </citation>
    <scope>NUCLEOTIDE SEQUENCE [LARGE SCALE GENOMIC DNA]</scope>
    <source>
        <strain evidence="1 2">C2002001239</strain>
    </source>
</reference>
<comment type="caution">
    <text evidence="1">The sequence shown here is derived from an EMBL/GenBank/DDBJ whole genome shotgun (WGS) entry which is preliminary data.</text>
</comment>
<accession>A0A369YKX8</accession>
<dbReference type="PROSITE" id="PS51257">
    <property type="entry name" value="PROKAR_LIPOPROTEIN"/>
    <property type="match status" value="1"/>
</dbReference>
<dbReference type="RefSeq" id="WP_111402571.1">
    <property type="nucleotide sequence ID" value="NZ_QEPN01000003.1"/>
</dbReference>
<evidence type="ECO:0008006" key="3">
    <source>
        <dbReference type="Google" id="ProtNLM"/>
    </source>
</evidence>
<evidence type="ECO:0000313" key="2">
    <source>
        <dbReference type="Proteomes" id="UP000253872"/>
    </source>
</evidence>
<evidence type="ECO:0000313" key="1">
    <source>
        <dbReference type="EMBL" id="RDE72576.1"/>
    </source>
</evidence>
<sequence>MRKYIKSILLFSISQLLISCTNLDVVSSKYEDYTGEDYAILSVNNFATHMISIYKKDEARQCLVQDGFSQILTLKEPLIPNFTRGVFSNSPFKHLEKYLSESKVKADTYVKLVERSNNALIEDQVFKFIVQDKGYYYLKQVANKPIYNLDRDTIIDEVFYLLPNEKGIYNTEIYFKEIKKYHFKFSPAKTDSVIHYKGGIPAKKWDLPEC</sequence>
<dbReference type="Proteomes" id="UP000253872">
    <property type="component" value="Unassembled WGS sequence"/>
</dbReference>
<organism evidence="1 2">
    <name type="scientific">Haemophilus sputorum</name>
    <dbReference type="NCBI Taxonomy" id="1078480"/>
    <lineage>
        <taxon>Bacteria</taxon>
        <taxon>Pseudomonadati</taxon>
        <taxon>Pseudomonadota</taxon>
        <taxon>Gammaproteobacteria</taxon>
        <taxon>Pasteurellales</taxon>
        <taxon>Pasteurellaceae</taxon>
        <taxon>Haemophilus</taxon>
    </lineage>
</organism>